<dbReference type="Proteomes" id="UP000030645">
    <property type="component" value="Unassembled WGS sequence"/>
</dbReference>
<dbReference type="AlphaFoldDB" id="W9RVG4"/>
<reference evidence="3" key="1">
    <citation type="submission" date="2013-01" db="EMBL/GenBank/DDBJ databases">
        <title>Draft Genome Sequence of a Mulberry Tree, Morus notabilis C.K. Schneid.</title>
        <authorList>
            <person name="He N."/>
            <person name="Zhao S."/>
        </authorList>
    </citation>
    <scope>NUCLEOTIDE SEQUENCE</scope>
</reference>
<accession>W9RVG4</accession>
<evidence type="ECO:0000313" key="2">
    <source>
        <dbReference type="EMBL" id="EXB94592.1"/>
    </source>
</evidence>
<evidence type="ECO:0000256" key="1">
    <source>
        <dbReference type="SAM" id="MobiDB-lite"/>
    </source>
</evidence>
<feature type="compositionally biased region" description="Basic and acidic residues" evidence="1">
    <location>
        <begin position="68"/>
        <end position="77"/>
    </location>
</feature>
<keyword evidence="3" id="KW-1185">Reference proteome</keyword>
<name>W9RVG4_9ROSA</name>
<feature type="region of interest" description="Disordered" evidence="1">
    <location>
        <begin position="29"/>
        <end position="77"/>
    </location>
</feature>
<gene>
    <name evidence="2" type="ORF">L484_022911</name>
</gene>
<evidence type="ECO:0000313" key="3">
    <source>
        <dbReference type="Proteomes" id="UP000030645"/>
    </source>
</evidence>
<organism evidence="2 3">
    <name type="scientific">Morus notabilis</name>
    <dbReference type="NCBI Taxonomy" id="981085"/>
    <lineage>
        <taxon>Eukaryota</taxon>
        <taxon>Viridiplantae</taxon>
        <taxon>Streptophyta</taxon>
        <taxon>Embryophyta</taxon>
        <taxon>Tracheophyta</taxon>
        <taxon>Spermatophyta</taxon>
        <taxon>Magnoliopsida</taxon>
        <taxon>eudicotyledons</taxon>
        <taxon>Gunneridae</taxon>
        <taxon>Pentapetalae</taxon>
        <taxon>rosids</taxon>
        <taxon>fabids</taxon>
        <taxon>Rosales</taxon>
        <taxon>Moraceae</taxon>
        <taxon>Moreae</taxon>
        <taxon>Morus</taxon>
    </lineage>
</organism>
<sequence>MNKVILKDNRKNTRDWLWELLRDLCSQVHESPQGANGNGESGSRSSRNELMKNGHKKPKKSPFNSRQLGERKKEKQALSECTTWRIAVGDGRDLETWQRAIGGEKGCTKISMSAHEQRELEIVGKSHATWRALIGCSLLLCLLERMERESDVQAHILVLRSIILRLRWRIA</sequence>
<dbReference type="EMBL" id="KE345164">
    <property type="protein sequence ID" value="EXB94592.1"/>
    <property type="molecule type" value="Genomic_DNA"/>
</dbReference>
<proteinExistence type="predicted"/>
<protein>
    <submittedName>
        <fullName evidence="2">Uncharacterized protein</fullName>
    </submittedName>
</protein>